<evidence type="ECO:0000313" key="2">
    <source>
        <dbReference type="EMBL" id="KAK9690611.1"/>
    </source>
</evidence>
<comment type="caution">
    <text evidence="2">The sequence shown here is derived from an EMBL/GenBank/DDBJ whole genome shotgun (WGS) entry which is preliminary data.</text>
</comment>
<organism evidence="2 3">
    <name type="scientific">Saponaria officinalis</name>
    <name type="common">Common soapwort</name>
    <name type="synonym">Lychnis saponaria</name>
    <dbReference type="NCBI Taxonomy" id="3572"/>
    <lineage>
        <taxon>Eukaryota</taxon>
        <taxon>Viridiplantae</taxon>
        <taxon>Streptophyta</taxon>
        <taxon>Embryophyta</taxon>
        <taxon>Tracheophyta</taxon>
        <taxon>Spermatophyta</taxon>
        <taxon>Magnoliopsida</taxon>
        <taxon>eudicotyledons</taxon>
        <taxon>Gunneridae</taxon>
        <taxon>Pentapetalae</taxon>
        <taxon>Caryophyllales</taxon>
        <taxon>Caryophyllaceae</taxon>
        <taxon>Caryophylleae</taxon>
        <taxon>Saponaria</taxon>
    </lineage>
</organism>
<feature type="compositionally biased region" description="Polar residues" evidence="1">
    <location>
        <begin position="73"/>
        <end position="94"/>
    </location>
</feature>
<dbReference type="PANTHER" id="PTHR34555:SF1">
    <property type="entry name" value="INTEGRAL MEMBRANE HEMOLYSIN-III-LIKE PROTEIN"/>
    <property type="match status" value="1"/>
</dbReference>
<reference evidence="2 3" key="1">
    <citation type="submission" date="2024-03" db="EMBL/GenBank/DDBJ databases">
        <title>WGS assembly of Saponaria officinalis var. Norfolk2.</title>
        <authorList>
            <person name="Jenkins J."/>
            <person name="Shu S."/>
            <person name="Grimwood J."/>
            <person name="Barry K."/>
            <person name="Goodstein D."/>
            <person name="Schmutz J."/>
            <person name="Leebens-Mack J."/>
            <person name="Osbourn A."/>
        </authorList>
    </citation>
    <scope>NUCLEOTIDE SEQUENCE [LARGE SCALE GENOMIC DNA]</scope>
    <source>
        <strain evidence="3">cv. Norfolk2</strain>
        <strain evidence="2">JIC</strain>
        <tissue evidence="2">Leaf</tissue>
    </source>
</reference>
<dbReference type="EMBL" id="JBDFQZ010000009">
    <property type="protein sequence ID" value="KAK9690611.1"/>
    <property type="molecule type" value="Genomic_DNA"/>
</dbReference>
<evidence type="ECO:0000256" key="1">
    <source>
        <dbReference type="SAM" id="MobiDB-lite"/>
    </source>
</evidence>
<protein>
    <submittedName>
        <fullName evidence="2">Uncharacterized protein</fullName>
    </submittedName>
</protein>
<gene>
    <name evidence="2" type="ORF">RND81_09G140800</name>
</gene>
<keyword evidence="3" id="KW-1185">Reference proteome</keyword>
<dbReference type="PANTHER" id="PTHR34555">
    <property type="entry name" value="INTEGRAL MEMBRANE HEMOLYSIN-III-LIKE PROTEIN"/>
    <property type="match status" value="1"/>
</dbReference>
<feature type="region of interest" description="Disordered" evidence="1">
    <location>
        <begin position="65"/>
        <end position="162"/>
    </location>
</feature>
<name>A0AAW1ILE3_SAPOF</name>
<evidence type="ECO:0000313" key="3">
    <source>
        <dbReference type="Proteomes" id="UP001443914"/>
    </source>
</evidence>
<feature type="compositionally biased region" description="Basic and acidic residues" evidence="1">
    <location>
        <begin position="129"/>
        <end position="146"/>
    </location>
</feature>
<dbReference type="Proteomes" id="UP001443914">
    <property type="component" value="Unassembled WGS sequence"/>
</dbReference>
<dbReference type="EMBL" id="JBDFQZ010000009">
    <property type="protein sequence ID" value="KAK9690612.1"/>
    <property type="molecule type" value="Genomic_DNA"/>
</dbReference>
<proteinExistence type="predicted"/>
<dbReference type="AlphaFoldDB" id="A0AAW1ILE3"/>
<sequence>MAQQKIDSKIGDVTLGNDEAVSCAPDKQFPMAVKKTPLRDLRSENNIIPLKSLSNPLALKEALTTDAAKVTGTKRSSPDTHMNPHQQSPNSTAANGRLVYVRRRSDGETGKSGNSEVIPDHAQSPSKSEPGDREDGVPTKTLDKELPTQCLSVNAPIPTSPTMCIPSAKPSIPSEFRSLDSKLVSEEHQSKMVTSPVGLPAEDRVNKQNWEERYIQLQMYLKKIDQSSLEDHLQMLRSLSAVELSRHAIELEKRAIQLSLEQGKELQRVKALNVLAKSLKTTNGPAAQQKTPQN</sequence>
<accession>A0AAW1ILE3</accession>